<keyword evidence="6 9" id="KW-1133">Transmembrane helix</keyword>
<evidence type="ECO:0000313" key="10">
    <source>
        <dbReference type="EMBL" id="SNV46469.1"/>
    </source>
</evidence>
<dbReference type="PANTHER" id="PTHR30574">
    <property type="entry name" value="INNER MEMBRANE PROTEIN YEDE"/>
    <property type="match status" value="1"/>
</dbReference>
<dbReference type="EMBL" id="LT906468">
    <property type="protein sequence ID" value="SNV46469.1"/>
    <property type="molecule type" value="Genomic_DNA"/>
</dbReference>
<accession>A0AAJ4XAZ9</accession>
<dbReference type="InterPro" id="IPR007272">
    <property type="entry name" value="Sulf_transp_TsuA/YedE"/>
</dbReference>
<evidence type="ECO:0000256" key="1">
    <source>
        <dbReference type="ARBA" id="ARBA00004429"/>
    </source>
</evidence>
<proteinExistence type="inferred from homology"/>
<keyword evidence="7 9" id="KW-0472">Membrane</keyword>
<feature type="transmembrane region" description="Helical" evidence="9">
    <location>
        <begin position="160"/>
        <end position="181"/>
    </location>
</feature>
<reference evidence="10 11" key="1">
    <citation type="submission" date="2017-06" db="EMBL/GenBank/DDBJ databases">
        <authorList>
            <consortium name="Pathogen Informatics"/>
        </authorList>
    </citation>
    <scope>NUCLEOTIDE SEQUENCE [LARGE SCALE GENOMIC DNA]</scope>
    <source>
        <strain evidence="10 11">NCTC12149</strain>
    </source>
</reference>
<evidence type="ECO:0000256" key="8">
    <source>
        <dbReference type="ARBA" id="ARBA00035655"/>
    </source>
</evidence>
<evidence type="ECO:0000256" key="5">
    <source>
        <dbReference type="ARBA" id="ARBA00022692"/>
    </source>
</evidence>
<name>A0AAJ4XAZ9_9SPHI</name>
<evidence type="ECO:0000256" key="4">
    <source>
        <dbReference type="ARBA" id="ARBA00022519"/>
    </source>
</evidence>
<keyword evidence="5 9" id="KW-0812">Transmembrane</keyword>
<keyword evidence="3" id="KW-1003">Cell membrane</keyword>
<evidence type="ECO:0000256" key="2">
    <source>
        <dbReference type="ARBA" id="ARBA00022448"/>
    </source>
</evidence>
<organism evidence="10 11">
    <name type="scientific">Sphingobacterium mizutaii</name>
    <dbReference type="NCBI Taxonomy" id="1010"/>
    <lineage>
        <taxon>Bacteria</taxon>
        <taxon>Pseudomonadati</taxon>
        <taxon>Bacteroidota</taxon>
        <taxon>Sphingobacteriia</taxon>
        <taxon>Sphingobacteriales</taxon>
        <taxon>Sphingobacteriaceae</taxon>
        <taxon>Sphingobacterium</taxon>
    </lineage>
</organism>
<keyword evidence="2" id="KW-0813">Transport</keyword>
<feature type="transmembrane region" description="Helical" evidence="9">
    <location>
        <begin position="123"/>
        <end position="140"/>
    </location>
</feature>
<evidence type="ECO:0000256" key="7">
    <source>
        <dbReference type="ARBA" id="ARBA00023136"/>
    </source>
</evidence>
<gene>
    <name evidence="10" type="ORF">SAMEA4412673_01237</name>
</gene>
<evidence type="ECO:0000256" key="6">
    <source>
        <dbReference type="ARBA" id="ARBA00022989"/>
    </source>
</evidence>
<protein>
    <submittedName>
        <fullName evidence="10">Predicted transporter component</fullName>
    </submittedName>
</protein>
<sequence>MDLLMGPWPWYVGGSLVALIMLALILLGRTFGFSSNFRNICAVLGAGNSCSFFKFDWRTQMWNLLFLLGSVIGGFLAAHFLSDNQIPQISEQTVTDLKELGIESAGAAYSPTEIFETINAKNIAILAIGGLLIGFGTRYAGGCTSGHAISGLSDLQWPSLIAVVGFFIGGLVMVHLLFPLIF</sequence>
<evidence type="ECO:0000313" key="11">
    <source>
        <dbReference type="Proteomes" id="UP000215355"/>
    </source>
</evidence>
<evidence type="ECO:0000256" key="9">
    <source>
        <dbReference type="SAM" id="Phobius"/>
    </source>
</evidence>
<dbReference type="AlphaFoldDB" id="A0AAJ4XAZ9"/>
<dbReference type="RefSeq" id="WP_093095017.1">
    <property type="nucleotide sequence ID" value="NZ_CP158798.1"/>
</dbReference>
<dbReference type="Proteomes" id="UP000215355">
    <property type="component" value="Chromosome 1"/>
</dbReference>
<dbReference type="Pfam" id="PF04143">
    <property type="entry name" value="Sulf_transp"/>
    <property type="match status" value="1"/>
</dbReference>
<keyword evidence="4" id="KW-0997">Cell inner membrane</keyword>
<evidence type="ECO:0000256" key="3">
    <source>
        <dbReference type="ARBA" id="ARBA00022475"/>
    </source>
</evidence>
<dbReference type="KEGG" id="smiz:4412673_01237"/>
<dbReference type="PANTHER" id="PTHR30574:SF1">
    <property type="entry name" value="SULPHUR TRANSPORT DOMAIN-CONTAINING PROTEIN"/>
    <property type="match status" value="1"/>
</dbReference>
<comment type="subcellular location">
    <subcellularLocation>
        <location evidence="1">Cell inner membrane</location>
        <topology evidence="1">Multi-pass membrane protein</topology>
    </subcellularLocation>
</comment>
<dbReference type="GO" id="GO:0005886">
    <property type="term" value="C:plasma membrane"/>
    <property type="evidence" value="ECO:0007669"/>
    <property type="project" value="UniProtKB-SubCell"/>
</dbReference>
<comment type="similarity">
    <text evidence="8">Belongs to the TsuA/YedE (TC 9.B.102) family.</text>
</comment>
<feature type="transmembrane region" description="Helical" evidence="9">
    <location>
        <begin position="61"/>
        <end position="81"/>
    </location>
</feature>